<dbReference type="InterPro" id="IPR036396">
    <property type="entry name" value="Cyt_P450_sf"/>
</dbReference>
<dbReference type="AlphaFoldDB" id="A0A9P6CK42"/>
<name>A0A9P6CK42_9AGAR</name>
<organism evidence="10 11">
    <name type="scientific">Collybia nuda</name>
    <dbReference type="NCBI Taxonomy" id="64659"/>
    <lineage>
        <taxon>Eukaryota</taxon>
        <taxon>Fungi</taxon>
        <taxon>Dikarya</taxon>
        <taxon>Basidiomycota</taxon>
        <taxon>Agaricomycotina</taxon>
        <taxon>Agaricomycetes</taxon>
        <taxon>Agaricomycetidae</taxon>
        <taxon>Agaricales</taxon>
        <taxon>Tricholomatineae</taxon>
        <taxon>Clitocybaceae</taxon>
        <taxon>Collybia</taxon>
    </lineage>
</organism>
<dbReference type="GO" id="GO:0016705">
    <property type="term" value="F:oxidoreductase activity, acting on paired donors, with incorporation or reduction of molecular oxygen"/>
    <property type="evidence" value="ECO:0007669"/>
    <property type="project" value="InterPro"/>
</dbReference>
<evidence type="ECO:0000256" key="8">
    <source>
        <dbReference type="ARBA" id="ARBA00023033"/>
    </source>
</evidence>
<evidence type="ECO:0000313" key="11">
    <source>
        <dbReference type="Proteomes" id="UP000807353"/>
    </source>
</evidence>
<comment type="pathway">
    <text evidence="2">Secondary metabolite biosynthesis.</text>
</comment>
<dbReference type="GO" id="GO:0004497">
    <property type="term" value="F:monooxygenase activity"/>
    <property type="evidence" value="ECO:0007669"/>
    <property type="project" value="UniProtKB-KW"/>
</dbReference>
<evidence type="ECO:0000256" key="5">
    <source>
        <dbReference type="ARBA" id="ARBA00022723"/>
    </source>
</evidence>
<evidence type="ECO:0000256" key="7">
    <source>
        <dbReference type="ARBA" id="ARBA00023004"/>
    </source>
</evidence>
<comment type="similarity">
    <text evidence="3">Belongs to the cytochrome P450 family.</text>
</comment>
<gene>
    <name evidence="10" type="ORF">BDZ94DRAFT_2657</name>
</gene>
<dbReference type="Proteomes" id="UP000807353">
    <property type="component" value="Unassembled WGS sequence"/>
</dbReference>
<dbReference type="Pfam" id="PF00067">
    <property type="entry name" value="p450"/>
    <property type="match status" value="1"/>
</dbReference>
<keyword evidence="8" id="KW-0503">Monooxygenase</keyword>
<dbReference type="PRINTS" id="PR00463">
    <property type="entry name" value="EP450I"/>
</dbReference>
<feature type="binding site" description="axial binding residue" evidence="9">
    <location>
        <position position="436"/>
    </location>
    <ligand>
        <name>heme</name>
        <dbReference type="ChEBI" id="CHEBI:30413"/>
    </ligand>
    <ligandPart>
        <name>Fe</name>
        <dbReference type="ChEBI" id="CHEBI:18248"/>
    </ligandPart>
</feature>
<dbReference type="OrthoDB" id="2789670at2759"/>
<dbReference type="PANTHER" id="PTHR46300">
    <property type="entry name" value="P450, PUTATIVE (EUROFUNG)-RELATED-RELATED"/>
    <property type="match status" value="1"/>
</dbReference>
<keyword evidence="7 9" id="KW-0408">Iron</keyword>
<dbReference type="InterPro" id="IPR050364">
    <property type="entry name" value="Cytochrome_P450_fung"/>
</dbReference>
<dbReference type="EMBL" id="MU150229">
    <property type="protein sequence ID" value="KAF9469506.1"/>
    <property type="molecule type" value="Genomic_DNA"/>
</dbReference>
<keyword evidence="11" id="KW-1185">Reference proteome</keyword>
<comment type="caution">
    <text evidence="10">The sequence shown here is derived from an EMBL/GenBank/DDBJ whole genome shotgun (WGS) entry which is preliminary data.</text>
</comment>
<evidence type="ECO:0000256" key="9">
    <source>
        <dbReference type="PIRSR" id="PIRSR602401-1"/>
    </source>
</evidence>
<evidence type="ECO:0000313" key="10">
    <source>
        <dbReference type="EMBL" id="KAF9469506.1"/>
    </source>
</evidence>
<keyword evidence="5 9" id="KW-0479">Metal-binding</keyword>
<comment type="cofactor">
    <cofactor evidence="1 9">
        <name>heme</name>
        <dbReference type="ChEBI" id="CHEBI:30413"/>
    </cofactor>
</comment>
<dbReference type="GO" id="GO:0005506">
    <property type="term" value="F:iron ion binding"/>
    <property type="evidence" value="ECO:0007669"/>
    <property type="project" value="InterPro"/>
</dbReference>
<proteinExistence type="inferred from homology"/>
<evidence type="ECO:0000256" key="4">
    <source>
        <dbReference type="ARBA" id="ARBA00022617"/>
    </source>
</evidence>
<reference evidence="10" key="1">
    <citation type="submission" date="2020-11" db="EMBL/GenBank/DDBJ databases">
        <authorList>
            <consortium name="DOE Joint Genome Institute"/>
            <person name="Ahrendt S."/>
            <person name="Riley R."/>
            <person name="Andreopoulos W."/>
            <person name="Labutti K."/>
            <person name="Pangilinan J."/>
            <person name="Ruiz-Duenas F.J."/>
            <person name="Barrasa J.M."/>
            <person name="Sanchez-Garcia M."/>
            <person name="Camarero S."/>
            <person name="Miyauchi S."/>
            <person name="Serrano A."/>
            <person name="Linde D."/>
            <person name="Babiker R."/>
            <person name="Drula E."/>
            <person name="Ayuso-Fernandez I."/>
            <person name="Pacheco R."/>
            <person name="Padilla G."/>
            <person name="Ferreira P."/>
            <person name="Barriuso J."/>
            <person name="Kellner H."/>
            <person name="Castanera R."/>
            <person name="Alfaro M."/>
            <person name="Ramirez L."/>
            <person name="Pisabarro A.G."/>
            <person name="Kuo A."/>
            <person name="Tritt A."/>
            <person name="Lipzen A."/>
            <person name="He G."/>
            <person name="Yan M."/>
            <person name="Ng V."/>
            <person name="Cullen D."/>
            <person name="Martin F."/>
            <person name="Rosso M.-N."/>
            <person name="Henrissat B."/>
            <person name="Hibbett D."/>
            <person name="Martinez A.T."/>
            <person name="Grigoriev I.V."/>
        </authorList>
    </citation>
    <scope>NUCLEOTIDE SEQUENCE</scope>
    <source>
        <strain evidence="10">CBS 247.69</strain>
    </source>
</reference>
<dbReference type="Gene3D" id="1.10.630.10">
    <property type="entry name" value="Cytochrome P450"/>
    <property type="match status" value="1"/>
</dbReference>
<protein>
    <submittedName>
        <fullName evidence="10">Cytochrome P450</fullName>
    </submittedName>
</protein>
<evidence type="ECO:0000256" key="1">
    <source>
        <dbReference type="ARBA" id="ARBA00001971"/>
    </source>
</evidence>
<accession>A0A9P6CK42</accession>
<evidence type="ECO:0000256" key="6">
    <source>
        <dbReference type="ARBA" id="ARBA00023002"/>
    </source>
</evidence>
<dbReference type="PANTHER" id="PTHR46300:SF5">
    <property type="entry name" value="CYTOCHROME P450"/>
    <property type="match status" value="1"/>
</dbReference>
<sequence>MMSSTLAFCIVTSTALFIWAYLKSKHKLPSPPGPPALPLVGHLFTIPPSRQEYFFHELGKTYGDIVHLHIPTRSFIVLNSTQTATDLLEKRSHNYSDRPPFPIFELMGIDKALSTMRYGPRFQLHRKMMQQYFSRKDCVSYQPIQTRGARVLLQNLVSTPEKRDDHLSHYSTTLILRISFGHEITSNGDIFLDVLKDAGQILRSSGPPGSTAIDFFPFLQYFPSWFPGTHYAEVARRARSTVKRVDNFPLAQVQEQMANGTAKPSFMASNLEAFNNGSNIASNTIPDIQGAVGVIYAAGAETTWSSISIFFLAMVFNPECQARAQKEIDTVIGSGRLPGFEDRESLPYVECLVQETLRWNSPVPLGIPHYSLEDDVYNGMFIPKGSIVIANTRGMSLDDKVYSDPLAFNPSRYLPKPVGLGEPRPVAHYGFGRRICPGRYFADASIWIAAALVLATMDISMALDENGKEIIPELEFSTGITSHPVPFRCNIRPRNEAARSLIAQADISDNY</sequence>
<dbReference type="InterPro" id="IPR001128">
    <property type="entry name" value="Cyt_P450"/>
</dbReference>
<dbReference type="InterPro" id="IPR002401">
    <property type="entry name" value="Cyt_P450_E_grp-I"/>
</dbReference>
<evidence type="ECO:0000256" key="3">
    <source>
        <dbReference type="ARBA" id="ARBA00010617"/>
    </source>
</evidence>
<keyword evidence="6" id="KW-0560">Oxidoreductase</keyword>
<evidence type="ECO:0000256" key="2">
    <source>
        <dbReference type="ARBA" id="ARBA00005179"/>
    </source>
</evidence>
<keyword evidence="4 9" id="KW-0349">Heme</keyword>
<dbReference type="GO" id="GO:0020037">
    <property type="term" value="F:heme binding"/>
    <property type="evidence" value="ECO:0007669"/>
    <property type="project" value="InterPro"/>
</dbReference>
<dbReference type="SUPFAM" id="SSF48264">
    <property type="entry name" value="Cytochrome P450"/>
    <property type="match status" value="1"/>
</dbReference>
<dbReference type="CDD" id="cd11065">
    <property type="entry name" value="CYP64-like"/>
    <property type="match status" value="1"/>
</dbReference>